<protein>
    <submittedName>
        <fullName evidence="5">LacI family DNA-binding transcriptional regulator</fullName>
    </submittedName>
</protein>
<evidence type="ECO:0000313" key="5">
    <source>
        <dbReference type="EMBL" id="MBI9115240.1"/>
    </source>
</evidence>
<dbReference type="SUPFAM" id="SSF47413">
    <property type="entry name" value="lambda repressor-like DNA-binding domains"/>
    <property type="match status" value="1"/>
</dbReference>
<evidence type="ECO:0000259" key="4">
    <source>
        <dbReference type="PROSITE" id="PS50932"/>
    </source>
</evidence>
<proteinExistence type="predicted"/>
<reference evidence="5" key="1">
    <citation type="submission" date="2020-12" db="EMBL/GenBank/DDBJ databases">
        <title>Sanguibacter suaedae sp. nov., isolated from Suaeda aralocaspica.</title>
        <authorList>
            <person name="Ma Q."/>
        </authorList>
    </citation>
    <scope>NUCLEOTIDE SEQUENCE</scope>
    <source>
        <strain evidence="5">YZGR15</strain>
    </source>
</reference>
<keyword evidence="3" id="KW-0804">Transcription</keyword>
<gene>
    <name evidence="5" type="ORF">JAV76_09485</name>
</gene>
<dbReference type="GO" id="GO:0003700">
    <property type="term" value="F:DNA-binding transcription factor activity"/>
    <property type="evidence" value="ECO:0007669"/>
    <property type="project" value="TreeGrafter"/>
</dbReference>
<sequence>MLRLVTSETPPEFTHSGSKRPTITDVARAAGVSIAVVSYALNGRPGVSAATRDRVLRIADEHGWRPNAAARSLRTTTRSIGLALVRGDSATTHPAAFMELLDGIQGTLAAKGLALVLQVVEDHDAAATLYRTWWAERRFDALLLTDVLVDDPRVEALRSARIPAVALCHPGAARGLASVHLDESEAYARTGRLLTGLGHRRVGLVTGPEALDSTARRVSALRAAVEEAGGALVDAPDAATQEDAAAATRVMLTSEEAPSAVVLSSDLAAVTALDVARRLHRDVPWDVSIVAGRDAPGCRLATPSVTTLPLPLTALGEAAGNAVLDLLDGERPVERVVPVGALTIRGTTAPFRR</sequence>
<dbReference type="InterPro" id="IPR000843">
    <property type="entry name" value="HTH_LacI"/>
</dbReference>
<dbReference type="InterPro" id="IPR028082">
    <property type="entry name" value="Peripla_BP_I"/>
</dbReference>
<dbReference type="SUPFAM" id="SSF53822">
    <property type="entry name" value="Periplasmic binding protein-like I"/>
    <property type="match status" value="1"/>
</dbReference>
<dbReference type="Pfam" id="PF00356">
    <property type="entry name" value="LacI"/>
    <property type="match status" value="1"/>
</dbReference>
<dbReference type="EMBL" id="JAEINH010000006">
    <property type="protein sequence ID" value="MBI9115240.1"/>
    <property type="molecule type" value="Genomic_DNA"/>
</dbReference>
<dbReference type="InterPro" id="IPR046335">
    <property type="entry name" value="LacI/GalR-like_sensor"/>
</dbReference>
<name>A0A934MA45_9MICO</name>
<dbReference type="InterPro" id="IPR010982">
    <property type="entry name" value="Lambda_DNA-bd_dom_sf"/>
</dbReference>
<accession>A0A934MA45</accession>
<dbReference type="PROSITE" id="PS50932">
    <property type="entry name" value="HTH_LACI_2"/>
    <property type="match status" value="1"/>
</dbReference>
<dbReference type="SMART" id="SM00354">
    <property type="entry name" value="HTH_LACI"/>
    <property type="match status" value="1"/>
</dbReference>
<keyword evidence="2 5" id="KW-0238">DNA-binding</keyword>
<dbReference type="Gene3D" id="3.40.50.2300">
    <property type="match status" value="2"/>
</dbReference>
<dbReference type="GO" id="GO:0000976">
    <property type="term" value="F:transcription cis-regulatory region binding"/>
    <property type="evidence" value="ECO:0007669"/>
    <property type="project" value="TreeGrafter"/>
</dbReference>
<keyword evidence="1" id="KW-0805">Transcription regulation</keyword>
<dbReference type="Proteomes" id="UP000602087">
    <property type="component" value="Unassembled WGS sequence"/>
</dbReference>
<evidence type="ECO:0000313" key="6">
    <source>
        <dbReference type="Proteomes" id="UP000602087"/>
    </source>
</evidence>
<keyword evidence="6" id="KW-1185">Reference proteome</keyword>
<evidence type="ECO:0000256" key="3">
    <source>
        <dbReference type="ARBA" id="ARBA00023163"/>
    </source>
</evidence>
<organism evidence="5 6">
    <name type="scientific">Sanguibacter suaedae</name>
    <dbReference type="NCBI Taxonomy" id="2795737"/>
    <lineage>
        <taxon>Bacteria</taxon>
        <taxon>Bacillati</taxon>
        <taxon>Actinomycetota</taxon>
        <taxon>Actinomycetes</taxon>
        <taxon>Micrococcales</taxon>
        <taxon>Sanguibacteraceae</taxon>
        <taxon>Sanguibacter</taxon>
    </lineage>
</organism>
<comment type="caution">
    <text evidence="5">The sequence shown here is derived from an EMBL/GenBank/DDBJ whole genome shotgun (WGS) entry which is preliminary data.</text>
</comment>
<dbReference type="CDD" id="cd01392">
    <property type="entry name" value="HTH_LacI"/>
    <property type="match status" value="1"/>
</dbReference>
<feature type="domain" description="HTH lacI-type" evidence="4">
    <location>
        <begin position="21"/>
        <end position="75"/>
    </location>
</feature>
<evidence type="ECO:0000256" key="1">
    <source>
        <dbReference type="ARBA" id="ARBA00023015"/>
    </source>
</evidence>
<dbReference type="Pfam" id="PF13377">
    <property type="entry name" value="Peripla_BP_3"/>
    <property type="match status" value="1"/>
</dbReference>
<dbReference type="Gene3D" id="1.10.260.40">
    <property type="entry name" value="lambda repressor-like DNA-binding domains"/>
    <property type="match status" value="1"/>
</dbReference>
<evidence type="ECO:0000256" key="2">
    <source>
        <dbReference type="ARBA" id="ARBA00023125"/>
    </source>
</evidence>
<dbReference type="PANTHER" id="PTHR30146:SF155">
    <property type="entry name" value="ALANINE RACEMASE"/>
    <property type="match status" value="1"/>
</dbReference>
<dbReference type="PANTHER" id="PTHR30146">
    <property type="entry name" value="LACI-RELATED TRANSCRIPTIONAL REPRESSOR"/>
    <property type="match status" value="1"/>
</dbReference>
<dbReference type="CDD" id="cd06267">
    <property type="entry name" value="PBP1_LacI_sugar_binding-like"/>
    <property type="match status" value="1"/>
</dbReference>
<dbReference type="AlphaFoldDB" id="A0A934MA45"/>